<keyword evidence="6 8" id="KW-0472">Membrane</keyword>
<gene>
    <name evidence="10" type="ORF">MKW94_002754</name>
</gene>
<dbReference type="Proteomes" id="UP001177140">
    <property type="component" value="Unassembled WGS sequence"/>
</dbReference>
<dbReference type="GO" id="GO:0140359">
    <property type="term" value="F:ABC-type transporter activity"/>
    <property type="evidence" value="ECO:0007669"/>
    <property type="project" value="InterPro"/>
</dbReference>
<feature type="transmembrane region" description="Helical" evidence="8">
    <location>
        <begin position="132"/>
        <end position="152"/>
    </location>
</feature>
<evidence type="ECO:0000256" key="6">
    <source>
        <dbReference type="ARBA" id="ARBA00023136"/>
    </source>
</evidence>
<keyword evidence="3 8" id="KW-0812">Transmembrane</keyword>
<evidence type="ECO:0000313" key="11">
    <source>
        <dbReference type="Proteomes" id="UP001177140"/>
    </source>
</evidence>
<dbReference type="PANTHER" id="PTHR45136:SF2">
    <property type="entry name" value="ABC TRANSPORTER DOMAIN-CONTAINING PROTEIN"/>
    <property type="match status" value="1"/>
</dbReference>
<comment type="similarity">
    <text evidence="1">Belongs to the ABC transporter superfamily. ABCB family. Multidrug resistance exporter (TC 3.A.1.201) subfamily.</text>
</comment>
<dbReference type="Pfam" id="PF00664">
    <property type="entry name" value="ABC_membrane"/>
    <property type="match status" value="1"/>
</dbReference>
<evidence type="ECO:0000259" key="9">
    <source>
        <dbReference type="PROSITE" id="PS50929"/>
    </source>
</evidence>
<evidence type="ECO:0000256" key="2">
    <source>
        <dbReference type="ARBA" id="ARBA00022448"/>
    </source>
</evidence>
<dbReference type="PROSITE" id="PS50929">
    <property type="entry name" value="ABC_TM1F"/>
    <property type="match status" value="1"/>
</dbReference>
<evidence type="ECO:0000256" key="1">
    <source>
        <dbReference type="ARBA" id="ARBA00007577"/>
    </source>
</evidence>
<keyword evidence="2" id="KW-0813">Transport</keyword>
<keyword evidence="4" id="KW-0677">Repeat</keyword>
<evidence type="ECO:0000256" key="5">
    <source>
        <dbReference type="ARBA" id="ARBA00022989"/>
    </source>
</evidence>
<evidence type="ECO:0000256" key="4">
    <source>
        <dbReference type="ARBA" id="ARBA00022737"/>
    </source>
</evidence>
<evidence type="ECO:0000313" key="10">
    <source>
        <dbReference type="EMBL" id="MCL7045404.1"/>
    </source>
</evidence>
<keyword evidence="7" id="KW-0325">Glycoprotein</keyword>
<feature type="non-terminal residue" evidence="10">
    <location>
        <position position="1"/>
    </location>
</feature>
<feature type="domain" description="ABC transmembrane type-1" evidence="9">
    <location>
        <begin position="1"/>
        <end position="153"/>
    </location>
</feature>
<dbReference type="InterPro" id="IPR011527">
    <property type="entry name" value="ABC1_TM_dom"/>
</dbReference>
<dbReference type="GO" id="GO:0016020">
    <property type="term" value="C:membrane"/>
    <property type="evidence" value="ECO:0007669"/>
    <property type="project" value="InterPro"/>
</dbReference>
<dbReference type="GO" id="GO:0005524">
    <property type="term" value="F:ATP binding"/>
    <property type="evidence" value="ECO:0007669"/>
    <property type="project" value="InterPro"/>
</dbReference>
<comment type="caution">
    <text evidence="10">The sequence shown here is derived from an EMBL/GenBank/DDBJ whole genome shotgun (WGS) entry which is preliminary data.</text>
</comment>
<organism evidence="10 11">
    <name type="scientific">Papaver nudicaule</name>
    <name type="common">Iceland poppy</name>
    <dbReference type="NCBI Taxonomy" id="74823"/>
    <lineage>
        <taxon>Eukaryota</taxon>
        <taxon>Viridiplantae</taxon>
        <taxon>Streptophyta</taxon>
        <taxon>Embryophyta</taxon>
        <taxon>Tracheophyta</taxon>
        <taxon>Spermatophyta</taxon>
        <taxon>Magnoliopsida</taxon>
        <taxon>Ranunculales</taxon>
        <taxon>Papaveraceae</taxon>
        <taxon>Papaveroideae</taxon>
        <taxon>Papaver</taxon>
    </lineage>
</organism>
<evidence type="ECO:0000256" key="8">
    <source>
        <dbReference type="SAM" id="Phobius"/>
    </source>
</evidence>
<evidence type="ECO:0000256" key="7">
    <source>
        <dbReference type="ARBA" id="ARBA00023180"/>
    </source>
</evidence>
<keyword evidence="5 8" id="KW-1133">Transmembrane helix</keyword>
<sequence length="153" mass="16387">VPNFLMNVAMFTGCYMAAFLLMWRLAIVGFPFVILLVIPGLVYGKILLGLTRKIRDEYNKAGTLVEQAMSSIRTVYSFVGEQKTMDEFSDALNGSVKLGLKQGLAKGVAIGSNGVSFAVWAFMSWYGSKLVMYHGGEGGTVFAVGAAIAIGGL</sequence>
<proteinExistence type="inferred from homology"/>
<keyword evidence="11" id="KW-1185">Reference proteome</keyword>
<reference evidence="10" key="1">
    <citation type="submission" date="2022-03" db="EMBL/GenBank/DDBJ databases">
        <title>A functionally conserved STORR gene fusion in Papaver species that diverged 16.8 million years ago.</title>
        <authorList>
            <person name="Catania T."/>
        </authorList>
    </citation>
    <scope>NUCLEOTIDE SEQUENCE</scope>
    <source>
        <strain evidence="10">S-191538</strain>
    </source>
</reference>
<feature type="transmembrane region" description="Helical" evidence="8">
    <location>
        <begin position="107"/>
        <end position="126"/>
    </location>
</feature>
<dbReference type="AlphaFoldDB" id="A0AA42AZA7"/>
<dbReference type="InterPro" id="IPR036640">
    <property type="entry name" value="ABC1_TM_sf"/>
</dbReference>
<evidence type="ECO:0000256" key="3">
    <source>
        <dbReference type="ARBA" id="ARBA00022692"/>
    </source>
</evidence>
<dbReference type="PANTHER" id="PTHR45136">
    <property type="entry name" value="ABC TRANSPORTER DOMAIN-CONTAINING PROTEIN"/>
    <property type="match status" value="1"/>
</dbReference>
<protein>
    <recommendedName>
        <fullName evidence="9">ABC transmembrane type-1 domain-containing protein</fullName>
    </recommendedName>
</protein>
<dbReference type="SUPFAM" id="SSF90123">
    <property type="entry name" value="ABC transporter transmembrane region"/>
    <property type="match status" value="1"/>
</dbReference>
<dbReference type="Gene3D" id="1.20.1560.10">
    <property type="entry name" value="ABC transporter type 1, transmembrane domain"/>
    <property type="match status" value="1"/>
</dbReference>
<feature type="transmembrane region" description="Helical" evidence="8">
    <location>
        <begin position="20"/>
        <end position="43"/>
    </location>
</feature>
<name>A0AA42AZA7_PAPNU</name>
<dbReference type="EMBL" id="JAJJMA010269407">
    <property type="protein sequence ID" value="MCL7045404.1"/>
    <property type="molecule type" value="Genomic_DNA"/>
</dbReference>
<feature type="non-terminal residue" evidence="10">
    <location>
        <position position="153"/>
    </location>
</feature>
<accession>A0AA42AZA7</accession>